<evidence type="ECO:0000313" key="2">
    <source>
        <dbReference type="Proteomes" id="UP000053766"/>
    </source>
</evidence>
<dbReference type="Proteomes" id="UP000053766">
    <property type="component" value="Unassembled WGS sequence"/>
</dbReference>
<proteinExistence type="predicted"/>
<dbReference type="OrthoDB" id="5828668at2759"/>
<accession>A0A0D8XSM2</accession>
<dbReference type="AlphaFoldDB" id="A0A0D8XSM2"/>
<reference evidence="2" key="2">
    <citation type="journal article" date="2016" name="Sci. Rep.">
        <title>Dictyocaulus viviparus genome, variome and transcriptome elucidate lungworm biology and support future intervention.</title>
        <authorList>
            <person name="McNulty S.N."/>
            <person name="Strube C."/>
            <person name="Rosa B.A."/>
            <person name="Martin J.C."/>
            <person name="Tyagi R."/>
            <person name="Choi Y.J."/>
            <person name="Wang Q."/>
            <person name="Hallsworth Pepin K."/>
            <person name="Zhang X."/>
            <person name="Ozersky P."/>
            <person name="Wilson R.K."/>
            <person name="Sternberg P.W."/>
            <person name="Gasser R.B."/>
            <person name="Mitreva M."/>
        </authorList>
    </citation>
    <scope>NUCLEOTIDE SEQUENCE [LARGE SCALE GENOMIC DNA]</scope>
    <source>
        <strain evidence="2">HannoverDv2000</strain>
    </source>
</reference>
<protein>
    <submittedName>
        <fullName evidence="1">Uncharacterized protein</fullName>
    </submittedName>
</protein>
<reference evidence="1 2" key="1">
    <citation type="submission" date="2013-11" db="EMBL/GenBank/DDBJ databases">
        <title>Draft genome of the bovine lungworm Dictyocaulus viviparus.</title>
        <authorList>
            <person name="Mitreva M."/>
        </authorList>
    </citation>
    <scope>NUCLEOTIDE SEQUENCE [LARGE SCALE GENOMIC DNA]</scope>
    <source>
        <strain evidence="1 2">HannoverDv2000</strain>
    </source>
</reference>
<dbReference type="EMBL" id="KN716298">
    <property type="protein sequence ID" value="KJH47648.1"/>
    <property type="molecule type" value="Genomic_DNA"/>
</dbReference>
<keyword evidence="2" id="KW-1185">Reference proteome</keyword>
<organism evidence="1 2">
    <name type="scientific">Dictyocaulus viviparus</name>
    <name type="common">Bovine lungworm</name>
    <dbReference type="NCBI Taxonomy" id="29172"/>
    <lineage>
        <taxon>Eukaryota</taxon>
        <taxon>Metazoa</taxon>
        <taxon>Ecdysozoa</taxon>
        <taxon>Nematoda</taxon>
        <taxon>Chromadorea</taxon>
        <taxon>Rhabditida</taxon>
        <taxon>Rhabditina</taxon>
        <taxon>Rhabditomorpha</taxon>
        <taxon>Strongyloidea</taxon>
        <taxon>Metastrongylidae</taxon>
        <taxon>Dictyocaulus</taxon>
    </lineage>
</organism>
<evidence type="ECO:0000313" key="1">
    <source>
        <dbReference type="EMBL" id="KJH47648.1"/>
    </source>
</evidence>
<sequence>MKRKWRTSCGTLVHSTHLPWKLIIFEERTPTMDMGVAKRNNPRSPHLCDFKRKNIFIGLLRPLRDLQKRGMWFGEIDDDLSDVFCEIA</sequence>
<gene>
    <name evidence="1" type="ORF">DICVIV_06258</name>
</gene>
<name>A0A0D8XSM2_DICVI</name>